<feature type="compositionally biased region" description="Low complexity" evidence="1">
    <location>
        <begin position="187"/>
        <end position="208"/>
    </location>
</feature>
<evidence type="ECO:0000313" key="2">
    <source>
        <dbReference type="EMBL" id="KAF4458319.1"/>
    </source>
</evidence>
<name>A0A8H4KZ97_9HYPO</name>
<keyword evidence="3" id="KW-1185">Reference proteome</keyword>
<dbReference type="AlphaFoldDB" id="A0A8H4KZ97"/>
<feature type="compositionally biased region" description="Low complexity" evidence="1">
    <location>
        <begin position="162"/>
        <end position="175"/>
    </location>
</feature>
<feature type="compositionally biased region" description="Basic and acidic residues" evidence="1">
    <location>
        <begin position="138"/>
        <end position="161"/>
    </location>
</feature>
<accession>A0A8H4KZ97</accession>
<organism evidence="2 3">
    <name type="scientific">Fusarium albosuccineum</name>
    <dbReference type="NCBI Taxonomy" id="1237068"/>
    <lineage>
        <taxon>Eukaryota</taxon>
        <taxon>Fungi</taxon>
        <taxon>Dikarya</taxon>
        <taxon>Ascomycota</taxon>
        <taxon>Pezizomycotina</taxon>
        <taxon>Sordariomycetes</taxon>
        <taxon>Hypocreomycetidae</taxon>
        <taxon>Hypocreales</taxon>
        <taxon>Nectriaceae</taxon>
        <taxon>Fusarium</taxon>
        <taxon>Fusarium decemcellulare species complex</taxon>
    </lineage>
</organism>
<evidence type="ECO:0000313" key="3">
    <source>
        <dbReference type="Proteomes" id="UP000554235"/>
    </source>
</evidence>
<dbReference type="EMBL" id="JAADYS010002504">
    <property type="protein sequence ID" value="KAF4458319.1"/>
    <property type="molecule type" value="Genomic_DNA"/>
</dbReference>
<dbReference type="Proteomes" id="UP000554235">
    <property type="component" value="Unassembled WGS sequence"/>
</dbReference>
<reference evidence="2 3" key="1">
    <citation type="submission" date="2020-01" db="EMBL/GenBank/DDBJ databases">
        <title>Identification and distribution of gene clusters putatively required for synthesis of sphingolipid metabolism inhibitors in phylogenetically diverse species of the filamentous fungus Fusarium.</title>
        <authorList>
            <person name="Kim H.-S."/>
            <person name="Busman M."/>
            <person name="Brown D.W."/>
            <person name="Divon H."/>
            <person name="Uhlig S."/>
            <person name="Proctor R.H."/>
        </authorList>
    </citation>
    <scope>NUCLEOTIDE SEQUENCE [LARGE SCALE GENOMIC DNA]</scope>
    <source>
        <strain evidence="2 3">NRRL 20459</strain>
    </source>
</reference>
<gene>
    <name evidence="2" type="ORF">FALBO_14951</name>
</gene>
<comment type="caution">
    <text evidence="2">The sequence shown here is derived from an EMBL/GenBank/DDBJ whole genome shotgun (WGS) entry which is preliminary data.</text>
</comment>
<sequence length="704" mass="79090">MSSLRKVSDFVVILHGLSSAQNILLFTSPQPPTTSYFLRNRPSRPVIFASDFDFEAYLKHKDDKTFGFSQFLSQTSPRYLHSSDSAEATEPPPHSLVDFTIYNQLPRIRNKSKENQWSQPETIMFDVIWTDPDRELVGEHRAKKEKKREQKNKQKEAEKAAGKSSVSVHSTRSSTETPFGFLRGRNAKQAKANNTKAKTNSSSLLTPSILSSRSPLSAASDADSRHNSAVLGDLSDVSLEATRAAKEKRSSGPETSQLVQPLGPASYVTKRTEVSWAPRNSDLDDHDMSSEVFISSEADIDPPMTPEDALGDGRFPAPLLRPDSIDSLISAEKFTSPAKTPMAITFTAHDPDSWRPPQEWDYLEQQKAKNAELANLYNTLPQEFNQMNLSIGSDLEMLHKEVKRMAAANPSVILSRIKEVWSTADESLHEELEMEKKRWMLSTLKHLDPVPKGLVSVCSSPHARETGNPKVLALYESQACHATQQVYHMSAAPLSHAKFPNINPVVVPVVSPSIFPVAQDLFETVYSLSLPAMCPSTDIPGVLRNISKCLRQRGSLQLTLVDPLPCAGTLGHRMRTWLEEHLLINLERQFRCINPSRLFPEWLGDASLRGQGSTLTRSKFYAIPESVRYMTQETDPFIDHGHSESAIKAELRTLVGRMLWMEVWGGFVTGEKWWWEDEGCVEECVELGTFWEYHVIEAIRDRET</sequence>
<evidence type="ECO:0000256" key="1">
    <source>
        <dbReference type="SAM" id="MobiDB-lite"/>
    </source>
</evidence>
<feature type="region of interest" description="Disordered" evidence="1">
    <location>
        <begin position="138"/>
        <end position="208"/>
    </location>
</feature>
<proteinExistence type="predicted"/>
<protein>
    <submittedName>
        <fullName evidence="2">Uncharacterized protein</fullName>
    </submittedName>
</protein>
<dbReference type="OrthoDB" id="3902588at2759"/>